<keyword evidence="2" id="KW-1185">Reference proteome</keyword>
<organism evidence="1 2">
    <name type="scientific">Aquarana catesbeiana</name>
    <name type="common">American bullfrog</name>
    <name type="synonym">Rana catesbeiana</name>
    <dbReference type="NCBI Taxonomy" id="8400"/>
    <lineage>
        <taxon>Eukaryota</taxon>
        <taxon>Metazoa</taxon>
        <taxon>Chordata</taxon>
        <taxon>Craniata</taxon>
        <taxon>Vertebrata</taxon>
        <taxon>Euteleostomi</taxon>
        <taxon>Amphibia</taxon>
        <taxon>Batrachia</taxon>
        <taxon>Anura</taxon>
        <taxon>Neobatrachia</taxon>
        <taxon>Ranoidea</taxon>
        <taxon>Ranidae</taxon>
        <taxon>Aquarana</taxon>
    </lineage>
</organism>
<evidence type="ECO:0000313" key="2">
    <source>
        <dbReference type="Proteomes" id="UP000228934"/>
    </source>
</evidence>
<name>A0A2G9QJQ6_AQUCT</name>
<sequence length="65" mass="7473">MKAISTQFGHTNVCYCLPFIKVELCKFLSCVLSYAFKHACLPQKRLFCTVKRKNVIPKISSKTLF</sequence>
<gene>
    <name evidence="1" type="ORF">AB205_0117330</name>
</gene>
<dbReference type="AlphaFoldDB" id="A0A2G9QJQ6"/>
<accession>A0A2G9QJQ6</accession>
<dbReference type="EMBL" id="KV962123">
    <property type="protein sequence ID" value="PIO15824.1"/>
    <property type="molecule type" value="Genomic_DNA"/>
</dbReference>
<proteinExistence type="predicted"/>
<dbReference type="Proteomes" id="UP000228934">
    <property type="component" value="Unassembled WGS sequence"/>
</dbReference>
<protein>
    <submittedName>
        <fullName evidence="1">Uncharacterized protein</fullName>
    </submittedName>
</protein>
<reference evidence="2" key="1">
    <citation type="journal article" date="2017" name="Nat. Commun.">
        <title>The North American bullfrog draft genome provides insight into hormonal regulation of long noncoding RNA.</title>
        <authorList>
            <person name="Hammond S.A."/>
            <person name="Warren R.L."/>
            <person name="Vandervalk B.P."/>
            <person name="Kucuk E."/>
            <person name="Khan H."/>
            <person name="Gibb E.A."/>
            <person name="Pandoh P."/>
            <person name="Kirk H."/>
            <person name="Zhao Y."/>
            <person name="Jones M."/>
            <person name="Mungall A.J."/>
            <person name="Coope R."/>
            <person name="Pleasance S."/>
            <person name="Moore R.A."/>
            <person name="Holt R.A."/>
            <person name="Round J.M."/>
            <person name="Ohora S."/>
            <person name="Walle B.V."/>
            <person name="Veldhoen N."/>
            <person name="Helbing C.C."/>
            <person name="Birol I."/>
        </authorList>
    </citation>
    <scope>NUCLEOTIDE SEQUENCE [LARGE SCALE GENOMIC DNA]</scope>
</reference>
<evidence type="ECO:0000313" key="1">
    <source>
        <dbReference type="EMBL" id="PIO15824.1"/>
    </source>
</evidence>